<sequence>MLKIIHTADWHLGHHLHGVPRVYEHQQFLSWLLLQLEEQQADVLIVAGDIFDTANPSAAAQAQLYDFLLQARGKCPYIDIVLVGGNHDSAARLDAPAAILNALGVFVVGGLIRDERGEIDWQRLLVPLKNSQGEIKAWCGAMPFLRHADLPGIESTDDPLISGVRELYSQLIQQLQHNAQQNEALLLTGHCYMVDGNISELSERKILGGNQHALPVDIFPEQICYTALGHLHLAQNVGGNESVRYSGSPIPLSFDEQHYQHQVVLVVVDNDKNITTDSLMVPRSVEILRIPDGKNYSDLARALQCLSEHPFAKDLSIEQQPLLELRIALEKPEPGLRQQIEQCVADLPVRLLKISTAYSGSEKGLADVVDEQRLEELLPEQVFQRCYQSKYDQDAPLEMMSLFHKLYEDLQESE</sequence>
<dbReference type="InterPro" id="IPR004593">
    <property type="entry name" value="SbcD"/>
</dbReference>
<evidence type="ECO:0000256" key="4">
    <source>
        <dbReference type="ARBA" id="ARBA00022722"/>
    </source>
</evidence>
<feature type="domain" description="Nuclease SbcCD subunit D C-terminal" evidence="9">
    <location>
        <begin position="286"/>
        <end position="390"/>
    </location>
</feature>
<evidence type="ECO:0000256" key="5">
    <source>
        <dbReference type="ARBA" id="ARBA00022801"/>
    </source>
</evidence>
<keyword evidence="11" id="KW-1185">Reference proteome</keyword>
<evidence type="ECO:0000259" key="9">
    <source>
        <dbReference type="Pfam" id="PF12320"/>
    </source>
</evidence>
<accession>A0A1V8M4J6</accession>
<dbReference type="InterPro" id="IPR029052">
    <property type="entry name" value="Metallo-depent_PP-like"/>
</dbReference>
<evidence type="ECO:0000256" key="7">
    <source>
        <dbReference type="RuleBase" id="RU363069"/>
    </source>
</evidence>
<dbReference type="CDD" id="cd00840">
    <property type="entry name" value="MPP_Mre11_N"/>
    <property type="match status" value="1"/>
</dbReference>
<dbReference type="GO" id="GO:0008408">
    <property type="term" value="F:3'-5' exonuclease activity"/>
    <property type="evidence" value="ECO:0007669"/>
    <property type="project" value="InterPro"/>
</dbReference>
<gene>
    <name evidence="7" type="primary">sbcD</name>
    <name evidence="10" type="ORF">AU255_00805</name>
</gene>
<dbReference type="Gene3D" id="3.60.21.10">
    <property type="match status" value="1"/>
</dbReference>
<comment type="caution">
    <text evidence="10">The sequence shown here is derived from an EMBL/GenBank/DDBJ whole genome shotgun (WGS) entry which is preliminary data.</text>
</comment>
<comment type="similarity">
    <text evidence="1 7">Belongs to the SbcD family.</text>
</comment>
<protein>
    <recommendedName>
        <fullName evidence="3 7">Nuclease SbcCD subunit D</fullName>
    </recommendedName>
</protein>
<comment type="function">
    <text evidence="7">SbcCD cleaves DNA hairpin structures. These structures can inhibit DNA replication and are intermediates in certain DNA recombination reactions. The complex acts as a 3'-&gt;5' double strand exonuclease that can open hairpins. It also has a 5' single-strand endonuclease activity.</text>
</comment>
<dbReference type="GO" id="GO:0006260">
    <property type="term" value="P:DNA replication"/>
    <property type="evidence" value="ECO:0007669"/>
    <property type="project" value="UniProtKB-KW"/>
</dbReference>
<name>A0A1V8M4J6_9GAMM</name>
<dbReference type="GO" id="GO:0006310">
    <property type="term" value="P:DNA recombination"/>
    <property type="evidence" value="ECO:0007669"/>
    <property type="project" value="UniProtKB-KW"/>
</dbReference>
<dbReference type="InterPro" id="IPR004843">
    <property type="entry name" value="Calcineurin-like_PHP"/>
</dbReference>
<dbReference type="OrthoDB" id="9773856at2"/>
<dbReference type="EMBL" id="LPUF01000001">
    <property type="protein sequence ID" value="OQK16479.1"/>
    <property type="molecule type" value="Genomic_DNA"/>
</dbReference>
<dbReference type="GO" id="GO:0004519">
    <property type="term" value="F:endonuclease activity"/>
    <property type="evidence" value="ECO:0007669"/>
    <property type="project" value="UniProtKB-KW"/>
</dbReference>
<dbReference type="InterPro" id="IPR026843">
    <property type="entry name" value="SbcD_C"/>
</dbReference>
<keyword evidence="6 7" id="KW-0269">Exonuclease</keyword>
<dbReference type="Pfam" id="PF12320">
    <property type="entry name" value="SbcD_C"/>
    <property type="match status" value="1"/>
</dbReference>
<dbReference type="Pfam" id="PF00149">
    <property type="entry name" value="Metallophos"/>
    <property type="match status" value="1"/>
</dbReference>
<evidence type="ECO:0000256" key="2">
    <source>
        <dbReference type="ARBA" id="ARBA00011322"/>
    </source>
</evidence>
<evidence type="ECO:0000256" key="6">
    <source>
        <dbReference type="ARBA" id="ARBA00022839"/>
    </source>
</evidence>
<feature type="domain" description="Calcineurin-like phosphoesterase" evidence="8">
    <location>
        <begin position="2"/>
        <end position="232"/>
    </location>
</feature>
<dbReference type="SUPFAM" id="SSF56300">
    <property type="entry name" value="Metallo-dependent phosphatases"/>
    <property type="match status" value="1"/>
</dbReference>
<dbReference type="STRING" id="1420851.AU255_00805"/>
<dbReference type="InterPro" id="IPR041796">
    <property type="entry name" value="Mre11_N"/>
</dbReference>
<proteinExistence type="inferred from homology"/>
<evidence type="ECO:0000313" key="11">
    <source>
        <dbReference type="Proteomes" id="UP000191980"/>
    </source>
</evidence>
<keyword evidence="7" id="KW-0233">DNA recombination</keyword>
<evidence type="ECO:0000313" key="10">
    <source>
        <dbReference type="EMBL" id="OQK16479.1"/>
    </source>
</evidence>
<dbReference type="RefSeq" id="WP_080521105.1">
    <property type="nucleotide sequence ID" value="NZ_LPUF01000001.1"/>
</dbReference>
<keyword evidence="7" id="KW-0235">DNA replication</keyword>
<reference evidence="10 11" key="1">
    <citation type="submission" date="2015-12" db="EMBL/GenBank/DDBJ databases">
        <authorList>
            <person name="Shamseldin A."/>
            <person name="Moawad H."/>
            <person name="Abd El-Rahim W.M."/>
            <person name="Sadowsky M.J."/>
        </authorList>
    </citation>
    <scope>NUCLEOTIDE SEQUENCE [LARGE SCALE GENOMIC DNA]</scope>
    <source>
        <strain evidence="10 11">WF1</strain>
    </source>
</reference>
<evidence type="ECO:0000256" key="1">
    <source>
        <dbReference type="ARBA" id="ARBA00010555"/>
    </source>
</evidence>
<dbReference type="AlphaFoldDB" id="A0A1V8M4J6"/>
<dbReference type="Proteomes" id="UP000191980">
    <property type="component" value="Unassembled WGS sequence"/>
</dbReference>
<keyword evidence="7" id="KW-0255">Endonuclease</keyword>
<dbReference type="NCBIfam" id="TIGR00619">
    <property type="entry name" value="sbcd"/>
    <property type="match status" value="1"/>
</dbReference>
<dbReference type="PANTHER" id="PTHR30337">
    <property type="entry name" value="COMPONENT OF ATP-DEPENDENT DSDNA EXONUCLEASE"/>
    <property type="match status" value="1"/>
</dbReference>
<keyword evidence="4 7" id="KW-0540">Nuclease</keyword>
<organism evidence="10 11">
    <name type="scientific">Methyloprofundus sedimenti</name>
    <dbReference type="NCBI Taxonomy" id="1420851"/>
    <lineage>
        <taxon>Bacteria</taxon>
        <taxon>Pseudomonadati</taxon>
        <taxon>Pseudomonadota</taxon>
        <taxon>Gammaproteobacteria</taxon>
        <taxon>Methylococcales</taxon>
        <taxon>Methylococcaceae</taxon>
        <taxon>Methyloprofundus</taxon>
    </lineage>
</organism>
<evidence type="ECO:0000259" key="8">
    <source>
        <dbReference type="Pfam" id="PF00149"/>
    </source>
</evidence>
<dbReference type="PANTHER" id="PTHR30337:SF0">
    <property type="entry name" value="NUCLEASE SBCCD SUBUNIT D"/>
    <property type="match status" value="1"/>
</dbReference>
<dbReference type="InterPro" id="IPR050535">
    <property type="entry name" value="DNA_Repair-Maintenance_Comp"/>
</dbReference>
<evidence type="ECO:0000256" key="3">
    <source>
        <dbReference type="ARBA" id="ARBA00013365"/>
    </source>
</evidence>
<comment type="subunit">
    <text evidence="2 7">Heterodimer of SbcC and SbcD.</text>
</comment>
<keyword evidence="5 7" id="KW-0378">Hydrolase</keyword>